<dbReference type="AlphaFoldDB" id="A0A383BE49"/>
<reference evidence="1" key="1">
    <citation type="submission" date="2018-05" db="EMBL/GenBank/DDBJ databases">
        <authorList>
            <person name="Lanie J.A."/>
            <person name="Ng W.-L."/>
            <person name="Kazmierczak K.M."/>
            <person name="Andrzejewski T.M."/>
            <person name="Davidsen T.M."/>
            <person name="Wayne K.J."/>
            <person name="Tettelin H."/>
            <person name="Glass J.I."/>
            <person name="Rusch D."/>
            <person name="Podicherti R."/>
            <person name="Tsui H.-C.T."/>
            <person name="Winkler M.E."/>
        </authorList>
    </citation>
    <scope>NUCLEOTIDE SEQUENCE</scope>
</reference>
<accession>A0A383BE49</accession>
<evidence type="ECO:0000313" key="1">
    <source>
        <dbReference type="EMBL" id="SVE18111.1"/>
    </source>
</evidence>
<dbReference type="SUPFAM" id="SSF53756">
    <property type="entry name" value="UDP-Glycosyltransferase/glycogen phosphorylase"/>
    <property type="match status" value="1"/>
</dbReference>
<proteinExistence type="predicted"/>
<dbReference type="EMBL" id="UINC01199603">
    <property type="protein sequence ID" value="SVE18111.1"/>
    <property type="molecule type" value="Genomic_DNA"/>
</dbReference>
<evidence type="ECO:0008006" key="2">
    <source>
        <dbReference type="Google" id="ProtNLM"/>
    </source>
</evidence>
<name>A0A383BE49_9ZZZZ</name>
<gene>
    <name evidence="1" type="ORF">METZ01_LOCUS470965</name>
</gene>
<feature type="non-terminal residue" evidence="1">
    <location>
        <position position="225"/>
    </location>
</feature>
<sequence>MSIKILAIGDLANNFVILRKYVTSSEIHIINFPWDTNSKLTDSKDVEFFNSLKTKEQIDKIDSIKNNFDFAIVNTWTGAALAYITGLDYIMYFVGSALRVPPFIKNPKLDYLTKPLPSRNTFERGFYRKVLENAVFCVANAPDLFSILKKYRSTGIHQIGIPVDTQMFNENVKPLKRKKTKFTFLSPQRIGLAKGIDIIWKAIELTKTDFEVLQVEWFLGQRTNE</sequence>
<protein>
    <recommendedName>
        <fullName evidence="2">Glycosyltransferase subfamily 4-like N-terminal domain-containing protein</fullName>
    </recommendedName>
</protein>
<organism evidence="1">
    <name type="scientific">marine metagenome</name>
    <dbReference type="NCBI Taxonomy" id="408172"/>
    <lineage>
        <taxon>unclassified sequences</taxon>
        <taxon>metagenomes</taxon>
        <taxon>ecological metagenomes</taxon>
    </lineage>
</organism>